<protein>
    <submittedName>
        <fullName evidence="1">Uncharacterized protein</fullName>
    </submittedName>
</protein>
<sequence>MRHSARTQTEHYTHFSRQFLKQNLEKYSPIRLINGELPKIAYVRQLAEASTGDVAQLLPRLLDQMEALGETAKELKLQLAGNGHKAELLQYITEELKHQVNK</sequence>
<comment type="caution">
    <text evidence="1">The sequence shown here is derived from an EMBL/GenBank/DDBJ whole genome shotgun (WGS) entry which is preliminary data.</text>
</comment>
<reference evidence="1" key="1">
    <citation type="journal article" date="2014" name="Front. Microbiol.">
        <title>High frequency of phylogenetically diverse reductive dehalogenase-homologous genes in deep subseafloor sedimentary metagenomes.</title>
        <authorList>
            <person name="Kawai M."/>
            <person name="Futagami T."/>
            <person name="Toyoda A."/>
            <person name="Takaki Y."/>
            <person name="Nishi S."/>
            <person name="Hori S."/>
            <person name="Arai W."/>
            <person name="Tsubouchi T."/>
            <person name="Morono Y."/>
            <person name="Uchiyama I."/>
            <person name="Ito T."/>
            <person name="Fujiyama A."/>
            <person name="Inagaki F."/>
            <person name="Takami H."/>
        </authorList>
    </citation>
    <scope>NUCLEOTIDE SEQUENCE</scope>
    <source>
        <strain evidence="1">Expedition CK06-06</strain>
    </source>
</reference>
<dbReference type="AlphaFoldDB" id="X1PT15"/>
<evidence type="ECO:0000313" key="1">
    <source>
        <dbReference type="EMBL" id="GAI45661.1"/>
    </source>
</evidence>
<gene>
    <name evidence="1" type="ORF">S06H3_39658</name>
</gene>
<dbReference type="EMBL" id="BARV01024283">
    <property type="protein sequence ID" value="GAI45661.1"/>
    <property type="molecule type" value="Genomic_DNA"/>
</dbReference>
<accession>X1PT15</accession>
<proteinExistence type="predicted"/>
<organism evidence="1">
    <name type="scientific">marine sediment metagenome</name>
    <dbReference type="NCBI Taxonomy" id="412755"/>
    <lineage>
        <taxon>unclassified sequences</taxon>
        <taxon>metagenomes</taxon>
        <taxon>ecological metagenomes</taxon>
    </lineage>
</organism>
<name>X1PT15_9ZZZZ</name>